<dbReference type="SMART" id="SM00312">
    <property type="entry name" value="PX"/>
    <property type="match status" value="1"/>
</dbReference>
<dbReference type="GO" id="GO:0035091">
    <property type="term" value="F:phosphatidylinositol binding"/>
    <property type="evidence" value="ECO:0007669"/>
    <property type="project" value="InterPro"/>
</dbReference>
<feature type="domain" description="PLD phosphodiesterase" evidence="10">
    <location>
        <begin position="1212"/>
        <end position="1239"/>
    </location>
</feature>
<keyword evidence="12" id="KW-1185">Reference proteome</keyword>
<proteinExistence type="inferred from homology"/>
<feature type="region of interest" description="Disordered" evidence="9">
    <location>
        <begin position="1589"/>
        <end position="1617"/>
    </location>
</feature>
<keyword evidence="5 7" id="KW-0442">Lipid degradation</keyword>
<feature type="region of interest" description="Disordered" evidence="9">
    <location>
        <begin position="514"/>
        <end position="543"/>
    </location>
</feature>
<dbReference type="InterPro" id="IPR016555">
    <property type="entry name" value="PLipase_D_euk"/>
</dbReference>
<feature type="compositionally biased region" description="Low complexity" evidence="9">
    <location>
        <begin position="1355"/>
        <end position="1365"/>
    </location>
</feature>
<dbReference type="InterPro" id="IPR015679">
    <property type="entry name" value="PLipase_D_fam"/>
</dbReference>
<comment type="similarity">
    <text evidence="2 7">Belongs to the phospholipase D family.</text>
</comment>
<evidence type="ECO:0000256" key="7">
    <source>
        <dbReference type="PIRNR" id="PIRNR009376"/>
    </source>
</evidence>
<dbReference type="CDD" id="cd09141">
    <property type="entry name" value="PLDc_vPLD1_2_yPLD_like_2"/>
    <property type="match status" value="1"/>
</dbReference>
<dbReference type="GO" id="GO:0006654">
    <property type="term" value="P:phosphatidic acid biosynthetic process"/>
    <property type="evidence" value="ECO:0007669"/>
    <property type="project" value="InterPro"/>
</dbReference>
<feature type="compositionally biased region" description="Polar residues" evidence="9">
    <location>
        <begin position="174"/>
        <end position="185"/>
    </location>
</feature>
<evidence type="ECO:0000256" key="3">
    <source>
        <dbReference type="ARBA" id="ARBA00022737"/>
    </source>
</evidence>
<accession>A0AAJ0CVL1</accession>
<keyword evidence="8" id="KW-0175">Coiled coil</keyword>
<dbReference type="InterPro" id="IPR001736">
    <property type="entry name" value="PLipase_D/transphosphatidylase"/>
</dbReference>
<evidence type="ECO:0000313" key="11">
    <source>
        <dbReference type="EMBL" id="KAK2609266.1"/>
    </source>
</evidence>
<feature type="compositionally biased region" description="Polar residues" evidence="9">
    <location>
        <begin position="157"/>
        <end position="166"/>
    </location>
</feature>
<feature type="coiled-coil region" evidence="8">
    <location>
        <begin position="1289"/>
        <end position="1316"/>
    </location>
</feature>
<dbReference type="GO" id="GO:0009395">
    <property type="term" value="P:phospholipid catabolic process"/>
    <property type="evidence" value="ECO:0007669"/>
    <property type="project" value="TreeGrafter"/>
</dbReference>
<dbReference type="FunFam" id="3.30.870.10:FF:000011">
    <property type="entry name" value="Phospholipase"/>
    <property type="match status" value="1"/>
</dbReference>
<dbReference type="Gene3D" id="3.30.870.10">
    <property type="entry name" value="Endonuclease Chain A"/>
    <property type="match status" value="2"/>
</dbReference>
<evidence type="ECO:0000256" key="4">
    <source>
        <dbReference type="ARBA" id="ARBA00022801"/>
    </source>
</evidence>
<evidence type="ECO:0000256" key="1">
    <source>
        <dbReference type="ARBA" id="ARBA00000798"/>
    </source>
</evidence>
<dbReference type="GO" id="GO:0035556">
    <property type="term" value="P:intracellular signal transduction"/>
    <property type="evidence" value="ECO:0007669"/>
    <property type="project" value="InterPro"/>
</dbReference>
<evidence type="ECO:0000256" key="2">
    <source>
        <dbReference type="ARBA" id="ARBA00008664"/>
    </source>
</evidence>
<dbReference type="Proteomes" id="UP001251528">
    <property type="component" value="Unassembled WGS sequence"/>
</dbReference>
<feature type="domain" description="PLD phosphodiesterase" evidence="10">
    <location>
        <begin position="908"/>
        <end position="935"/>
    </location>
</feature>
<comment type="caution">
    <text evidence="11">The sequence shown here is derived from an EMBL/GenBank/DDBJ whole genome shotgun (WGS) entry which is preliminary data.</text>
</comment>
<dbReference type="CDD" id="cd09138">
    <property type="entry name" value="PLDc_vPLD1_2_yPLD_like_1"/>
    <property type="match status" value="1"/>
</dbReference>
<organism evidence="11 12">
    <name type="scientific">Conoideocrella luteorostrata</name>
    <dbReference type="NCBI Taxonomy" id="1105319"/>
    <lineage>
        <taxon>Eukaryota</taxon>
        <taxon>Fungi</taxon>
        <taxon>Dikarya</taxon>
        <taxon>Ascomycota</taxon>
        <taxon>Pezizomycotina</taxon>
        <taxon>Sordariomycetes</taxon>
        <taxon>Hypocreomycetidae</taxon>
        <taxon>Hypocreales</taxon>
        <taxon>Clavicipitaceae</taxon>
        <taxon>Conoideocrella</taxon>
    </lineage>
</organism>
<feature type="region of interest" description="Disordered" evidence="9">
    <location>
        <begin position="1316"/>
        <end position="1394"/>
    </location>
</feature>
<evidence type="ECO:0000256" key="6">
    <source>
        <dbReference type="ARBA" id="ARBA00023098"/>
    </source>
</evidence>
<gene>
    <name evidence="11" type="primary">SPO14</name>
    <name evidence="11" type="ORF">QQS21_002201</name>
</gene>
<reference evidence="11" key="1">
    <citation type="submission" date="2023-06" db="EMBL/GenBank/DDBJ databases">
        <title>Conoideocrella luteorostrata (Hypocreales: Clavicipitaceae), a potential biocontrol fungus for elongate hemlock scale in United States Christmas tree production areas.</title>
        <authorList>
            <person name="Barrett H."/>
            <person name="Lovett B."/>
            <person name="Macias A.M."/>
            <person name="Stajich J.E."/>
            <person name="Kasson M.T."/>
        </authorList>
    </citation>
    <scope>NUCLEOTIDE SEQUENCE</scope>
    <source>
        <strain evidence="11">ARSEF 14590</strain>
    </source>
</reference>
<feature type="compositionally biased region" description="Polar residues" evidence="9">
    <location>
        <begin position="1"/>
        <end position="20"/>
    </location>
</feature>
<dbReference type="PROSITE" id="PS50035">
    <property type="entry name" value="PLD"/>
    <property type="match status" value="2"/>
</dbReference>
<dbReference type="EMBL" id="JASWJB010000025">
    <property type="protein sequence ID" value="KAK2609266.1"/>
    <property type="molecule type" value="Genomic_DNA"/>
</dbReference>
<evidence type="ECO:0000259" key="10">
    <source>
        <dbReference type="PROSITE" id="PS50035"/>
    </source>
</evidence>
<feature type="compositionally biased region" description="Basic and acidic residues" evidence="9">
    <location>
        <begin position="1341"/>
        <end position="1354"/>
    </location>
</feature>
<dbReference type="SUPFAM" id="SSF56024">
    <property type="entry name" value="Phospholipase D/nuclease"/>
    <property type="match status" value="2"/>
</dbReference>
<dbReference type="PANTHER" id="PTHR18896:SF76">
    <property type="entry name" value="PHOSPHOLIPASE"/>
    <property type="match status" value="1"/>
</dbReference>
<comment type="catalytic activity">
    <reaction evidence="1 7">
        <text>a 1,2-diacyl-sn-glycero-3-phosphocholine + H2O = a 1,2-diacyl-sn-glycero-3-phosphate + choline + H(+)</text>
        <dbReference type="Rhea" id="RHEA:14445"/>
        <dbReference type="ChEBI" id="CHEBI:15354"/>
        <dbReference type="ChEBI" id="CHEBI:15377"/>
        <dbReference type="ChEBI" id="CHEBI:15378"/>
        <dbReference type="ChEBI" id="CHEBI:57643"/>
        <dbReference type="ChEBI" id="CHEBI:58608"/>
        <dbReference type="EC" id="3.1.4.4"/>
    </reaction>
</comment>
<evidence type="ECO:0000256" key="9">
    <source>
        <dbReference type="SAM" id="MobiDB-lite"/>
    </source>
</evidence>
<dbReference type="PIRSF" id="PIRSF009376">
    <property type="entry name" value="Phospholipase_D_euk"/>
    <property type="match status" value="1"/>
</dbReference>
<dbReference type="EC" id="3.1.4.4" evidence="7"/>
<evidence type="ECO:0000256" key="5">
    <source>
        <dbReference type="ARBA" id="ARBA00022963"/>
    </source>
</evidence>
<feature type="region of interest" description="Disordered" evidence="9">
    <location>
        <begin position="1"/>
        <end position="251"/>
    </location>
</feature>
<evidence type="ECO:0000313" key="12">
    <source>
        <dbReference type="Proteomes" id="UP001251528"/>
    </source>
</evidence>
<dbReference type="PANTHER" id="PTHR18896">
    <property type="entry name" value="PHOSPHOLIPASE D"/>
    <property type="match status" value="1"/>
</dbReference>
<feature type="compositionally biased region" description="Basic and acidic residues" evidence="9">
    <location>
        <begin position="1647"/>
        <end position="1657"/>
    </location>
</feature>
<feature type="region of interest" description="Disordered" evidence="9">
    <location>
        <begin position="1647"/>
        <end position="1763"/>
    </location>
</feature>
<feature type="region of interest" description="Disordered" evidence="9">
    <location>
        <begin position="264"/>
        <end position="314"/>
    </location>
</feature>
<keyword evidence="4 7" id="KW-0378">Hydrolase</keyword>
<feature type="compositionally biased region" description="Basic and acidic residues" evidence="9">
    <location>
        <begin position="1589"/>
        <end position="1603"/>
    </location>
</feature>
<dbReference type="GO" id="GO:0004630">
    <property type="term" value="F:phospholipase D activity"/>
    <property type="evidence" value="ECO:0007669"/>
    <property type="project" value="UniProtKB-UniRule"/>
</dbReference>
<dbReference type="SMART" id="SM00155">
    <property type="entry name" value="PLDc"/>
    <property type="match status" value="2"/>
</dbReference>
<feature type="compositionally biased region" description="Basic residues" evidence="9">
    <location>
        <begin position="1744"/>
        <end position="1756"/>
    </location>
</feature>
<dbReference type="Pfam" id="PF00614">
    <property type="entry name" value="PLDc"/>
    <property type="match status" value="2"/>
</dbReference>
<keyword evidence="6" id="KW-0443">Lipid metabolism</keyword>
<sequence length="1810" mass="204251">MSQTRNETPSNANATTRSSPPTGPKVLLHPPTSELKDSQDNGKTESEANDYWNGGREHHDISPIANGSGVAKEESEHKPHVSANAQPNIDNDPNAPTEHDSPSLAGRKSVQFARRDAQILASPTPGGHSRHGSWDGPETPGKHRGTSLMSKIKALANTPTTSSLKSPSAPFAENGSQSAANSPTATRFGGRMPDTLVEEQSDADADADIEETADEAVIPENSLPKKKKRRMRRFKKDHVSTPSTPSRFASDADTWGAYSRLLRRRASMPDTSTPGNPDQALSEGDTREALKRRPFRRGHSYVEATTPSHGEDLNDMESSAVVGRRTGHLRRITVFGGGGVSDGDAMTPRRPFFNSERASNFGVQKWKQVKSTLKLLRQKKEDRFDYYKSAELMAELRAGAPAVLMLASMIQRDEHGNKRIPVLLEQLKLRVKDSSPVPDGDRDRHWIFTIELEYGSGPSRMSWTVIRTIKDIYNLHFRYKFALNNDKYMLGRDLGARPKQPKFPYSAFPYLRRARGKGDESDEDDQISVRGDETAGEGTGGEDHADAIASEAEDHRQPTRKKSRANLWGMRRRSTGFTDPGELSNLEGPNTPVLDMATRRQRYVERQRRILEKYLSEMIRWLMFRADSNRLCRFLELSALGVRLAAEGSYHGKEGYLHIQSSKGLDFRRVLTPAKVIARHSRKWFLVRQSYIVCVASPENMNIYDVYLVDSKFSIVSKKNALTQIGFKDKNKEIDLTVESPPKKHHTLTLQTSERKVRLFSRYQSVLKQFEDSINEMLKQSAWYEKKRFDSFAPVRTGVFAQWLVDGRDYMWNLSRAINMARDVIYIHDWWLSPELYTRRPAAISQKWRLDRLLQKKAREGVKIFVIIYRNVEAAIPIDSEYTKFSLLNLHPNIFVQRSPNQFKKNQFFFAHHEKICIVDHDVAFLGGVDLCFGRWDCPQHPIVDDKPTGFEITEQPKDAEHCQLFPGKDYSNPRVQDFFRLNEPYEEMYDRSKVPRMPWHDVAMQVVGQPARDLTRHFVQRWNYLRRGRKPTRPLPFLLPPPDAKFEELEALGLTGTCEVQMLRSASTWSLGIDETEHSIQNAYIKMIEDSDHFVYMENQFFISSTEAYNTKIVNRIGDALVERIIRAHENGEDWRCAIMIPLMPGFQNTVDEQEGTSVRLILMCQYKSICRGEHSIFGRLRAADIEPEDYIGFYCLRQWGIMSNDALVTEQLYIHAKTIIVDDRVALIGSANINERSMLGSRDSECAALVRDTDMIASTMGGKPYQVGRFAHTLRLRLMREHLGLDVDEILEQERQQEMDREAFEEEMEDIYREDHLTPSAGPSTARRESFLNPRSRSFNHELDMDKAKAIQDESSASSFPSDSEARSRKGKKAADGMSPQQKTKQRLDVSGYGQDQWKVAEKSGLDEGRDSVIVGGREVLLHDIDTQGKGTISSPKPPHETVSTSDDRYLEPAATKNVGLPPMPPVNRRTTEEMGFLRPAQLPPLPVADDTDIGGPSMYIDPATGRPRSGVFNPMAADITPADISKDCMRDPLLPSFIDDVWNRAALNNTKLYRRVFRCMPDSEVTTWQAYREYMEYGAKFRASMEGKPVGDDAESKLESNNHNYSTAAGAGVGAPGPEAIASAATEKVSKQVSEKLPTLDQDLSKLDVIDPEKQLMGSNEKSEDNAPRTLGPLDSNPANMTEKGTAPADTGLPGLEQASLKTLEPQTSRNTDRKTTFSMLEKPTSRETAAVPPQAQFGSVKRRRRATTRGSRRGFSLDDMPSRADAEELLKMIQGNIVQFPYDWLLTEEQNGNWGYQVDGVAPLSI</sequence>
<protein>
    <recommendedName>
        <fullName evidence="7">Phospholipase</fullName>
        <ecNumber evidence="7">3.1.4.4</ecNumber>
    </recommendedName>
</protein>
<feature type="compositionally biased region" description="Basic and acidic residues" evidence="9">
    <location>
        <begin position="34"/>
        <end position="46"/>
    </location>
</feature>
<feature type="compositionally biased region" description="Acidic residues" evidence="9">
    <location>
        <begin position="196"/>
        <end position="214"/>
    </location>
</feature>
<dbReference type="CDD" id="cd01254">
    <property type="entry name" value="PH_PLD"/>
    <property type="match status" value="1"/>
</dbReference>
<dbReference type="InterPro" id="IPR001683">
    <property type="entry name" value="PX_dom"/>
</dbReference>
<name>A0AAJ0CVL1_9HYPO</name>
<evidence type="ECO:0000256" key="8">
    <source>
        <dbReference type="SAM" id="Coils"/>
    </source>
</evidence>
<feature type="compositionally biased region" description="Basic residues" evidence="9">
    <location>
        <begin position="224"/>
        <end position="236"/>
    </location>
</feature>
<keyword evidence="3" id="KW-0677">Repeat</keyword>